<dbReference type="OrthoDB" id="7875801at2"/>
<evidence type="ECO:0000256" key="1">
    <source>
        <dbReference type="SAM" id="Phobius"/>
    </source>
</evidence>
<feature type="transmembrane region" description="Helical" evidence="1">
    <location>
        <begin position="33"/>
        <end position="51"/>
    </location>
</feature>
<gene>
    <name evidence="2" type="ORF">SAMN05444417_1941</name>
</gene>
<evidence type="ECO:0000313" key="2">
    <source>
        <dbReference type="EMBL" id="SHI83347.1"/>
    </source>
</evidence>
<dbReference type="Proteomes" id="UP000184292">
    <property type="component" value="Unassembled WGS sequence"/>
</dbReference>
<name>A0A1M6ECW9_9RHOB</name>
<keyword evidence="1" id="KW-0472">Membrane</keyword>
<reference evidence="2 3" key="1">
    <citation type="submission" date="2016-11" db="EMBL/GenBank/DDBJ databases">
        <authorList>
            <person name="Jaros S."/>
            <person name="Januszkiewicz K."/>
            <person name="Wedrychowicz H."/>
        </authorList>
    </citation>
    <scope>NUCLEOTIDE SEQUENCE [LARGE SCALE GENOMIC DNA]</scope>
    <source>
        <strain evidence="2 3">DSM 100565</strain>
    </source>
</reference>
<accession>A0A1M6ECW9</accession>
<proteinExistence type="predicted"/>
<keyword evidence="3" id="KW-1185">Reference proteome</keyword>
<dbReference type="STRING" id="1447782.SAMN05444417_1941"/>
<feature type="transmembrane region" description="Helical" evidence="1">
    <location>
        <begin position="6"/>
        <end position="26"/>
    </location>
</feature>
<organism evidence="2 3">
    <name type="scientific">Wenxinia saemankumensis</name>
    <dbReference type="NCBI Taxonomy" id="1447782"/>
    <lineage>
        <taxon>Bacteria</taxon>
        <taxon>Pseudomonadati</taxon>
        <taxon>Pseudomonadota</taxon>
        <taxon>Alphaproteobacteria</taxon>
        <taxon>Rhodobacterales</taxon>
        <taxon>Roseobacteraceae</taxon>
        <taxon>Wenxinia</taxon>
    </lineage>
</organism>
<evidence type="ECO:0008006" key="4">
    <source>
        <dbReference type="Google" id="ProtNLM"/>
    </source>
</evidence>
<keyword evidence="1" id="KW-1133">Transmembrane helix</keyword>
<dbReference type="RefSeq" id="WP_073329231.1">
    <property type="nucleotide sequence ID" value="NZ_FQYO01000003.1"/>
</dbReference>
<evidence type="ECO:0000313" key="3">
    <source>
        <dbReference type="Proteomes" id="UP000184292"/>
    </source>
</evidence>
<dbReference type="AlphaFoldDB" id="A0A1M6ECW9"/>
<protein>
    <recommendedName>
        <fullName evidence="4">50S ribosomal protein L35</fullName>
    </recommendedName>
</protein>
<dbReference type="EMBL" id="FQYO01000003">
    <property type="protein sequence ID" value="SHI83347.1"/>
    <property type="molecule type" value="Genomic_DNA"/>
</dbReference>
<keyword evidence="1" id="KW-0812">Transmembrane</keyword>
<sequence length="74" mass="7788">MDADLYLTIGLILLVFSLPAIASALTDGRPPRLASLVLLIGGTLLVVALTTKPGGYTFGEIPDVLFRVIGRYTG</sequence>